<keyword evidence="4" id="KW-1185">Reference proteome</keyword>
<comment type="caution">
    <text evidence="3">The sequence shown here is derived from an EMBL/GenBank/DDBJ whole genome shotgun (WGS) entry which is preliminary data.</text>
</comment>
<dbReference type="InterPro" id="IPR003010">
    <property type="entry name" value="C-N_Hydrolase"/>
</dbReference>
<dbReference type="CDD" id="cd07573">
    <property type="entry name" value="CPA"/>
    <property type="match status" value="1"/>
</dbReference>
<feature type="domain" description="CN hydrolase" evidence="2">
    <location>
        <begin position="5"/>
        <end position="261"/>
    </location>
</feature>
<protein>
    <submittedName>
        <fullName evidence="3">Carbon-nitrogen hydrolase</fullName>
    </submittedName>
</protein>
<evidence type="ECO:0000256" key="1">
    <source>
        <dbReference type="ARBA" id="ARBA00022801"/>
    </source>
</evidence>
<dbReference type="InterPro" id="IPR050345">
    <property type="entry name" value="Aliph_Amidase/BUP"/>
</dbReference>
<name>A0ABT4JCD3_9BACT</name>
<dbReference type="PANTHER" id="PTHR43674">
    <property type="entry name" value="NITRILASE C965.09-RELATED"/>
    <property type="match status" value="1"/>
</dbReference>
<dbReference type="PANTHER" id="PTHR43674:SF2">
    <property type="entry name" value="BETA-UREIDOPROPIONASE"/>
    <property type="match status" value="1"/>
</dbReference>
<evidence type="ECO:0000313" key="3">
    <source>
        <dbReference type="EMBL" id="MCZ2473923.1"/>
    </source>
</evidence>
<reference evidence="3 4" key="1">
    <citation type="submission" date="2020-03" db="EMBL/GenBank/DDBJ databases">
        <authorList>
            <person name="Pitt A."/>
            <person name="Hahn M.W."/>
        </authorList>
    </citation>
    <scope>NUCLEOTIDE SEQUENCE [LARGE SCALE GENOMIC DNA]</scope>
    <source>
        <strain evidence="3 4">5A-MARBSE</strain>
    </source>
</reference>
<dbReference type="Proteomes" id="UP001321186">
    <property type="component" value="Unassembled WGS sequence"/>
</dbReference>
<evidence type="ECO:0000259" key="2">
    <source>
        <dbReference type="PROSITE" id="PS50263"/>
    </source>
</evidence>
<dbReference type="EMBL" id="JAANOH010000001">
    <property type="protein sequence ID" value="MCZ2473923.1"/>
    <property type="molecule type" value="Genomic_DNA"/>
</dbReference>
<dbReference type="SUPFAM" id="SSF56317">
    <property type="entry name" value="Carbon-nitrogen hydrolase"/>
    <property type="match status" value="1"/>
</dbReference>
<accession>A0ABT4JCD3</accession>
<dbReference type="RefSeq" id="WP_269009635.1">
    <property type="nucleotide sequence ID" value="NZ_JAANOH010000001.1"/>
</dbReference>
<evidence type="ECO:0000313" key="4">
    <source>
        <dbReference type="Proteomes" id="UP001321186"/>
    </source>
</evidence>
<dbReference type="GO" id="GO:0016787">
    <property type="term" value="F:hydrolase activity"/>
    <property type="evidence" value="ECO:0007669"/>
    <property type="project" value="UniProtKB-KW"/>
</dbReference>
<sequence length="289" mass="32970">MMKNVSFALIQLSVSENLTENWTKTIQSIRDAAAKGAQVICLQELFKSIYFCYEENPRFFELAEAIPGPSTDELGELAKELNVVIIASLFEKRAAGLYHNTTAVIDADGSYLGKYRKMHIPDDPGYYEKYYFTPGDLGYQVYQTKFAKIGVLICWDQWYPEAARLTALKGAEVLVYPTAIGWDLEEKNGDINREQYQAWQTIQRSHAIANGIPVVSVNRVGIENGQQFWGGSFVSNAFGRVMYQAPHDQEEIAVLSVDVESSEYYRKTWPFFRDRRIDSYGNVVKRFVD</sequence>
<organism evidence="3 4">
    <name type="scientific">Aquirufa ecclesiirivi</name>
    <dbReference type="NCBI Taxonomy" id="2715124"/>
    <lineage>
        <taxon>Bacteria</taxon>
        <taxon>Pseudomonadati</taxon>
        <taxon>Bacteroidota</taxon>
        <taxon>Cytophagia</taxon>
        <taxon>Cytophagales</taxon>
        <taxon>Flectobacillaceae</taxon>
        <taxon>Aquirufa</taxon>
    </lineage>
</organism>
<proteinExistence type="predicted"/>
<keyword evidence="1 3" id="KW-0378">Hydrolase</keyword>
<gene>
    <name evidence="3" type="ORF">G9H61_00580</name>
</gene>
<dbReference type="PROSITE" id="PS50263">
    <property type="entry name" value="CN_HYDROLASE"/>
    <property type="match status" value="1"/>
</dbReference>
<dbReference type="Pfam" id="PF00795">
    <property type="entry name" value="CN_hydrolase"/>
    <property type="match status" value="1"/>
</dbReference>
<dbReference type="Gene3D" id="3.60.110.10">
    <property type="entry name" value="Carbon-nitrogen hydrolase"/>
    <property type="match status" value="1"/>
</dbReference>
<dbReference type="InterPro" id="IPR036526">
    <property type="entry name" value="C-N_Hydrolase_sf"/>
</dbReference>